<comment type="caution">
    <text evidence="1">The sequence shown here is derived from an EMBL/GenBank/DDBJ whole genome shotgun (WGS) entry which is preliminary data.</text>
</comment>
<reference evidence="1 2" key="1">
    <citation type="journal article" date="2019" name="Commun. Biol.">
        <title>The bagworm genome reveals a unique fibroin gene that provides high tensile strength.</title>
        <authorList>
            <person name="Kono N."/>
            <person name="Nakamura H."/>
            <person name="Ohtoshi R."/>
            <person name="Tomita M."/>
            <person name="Numata K."/>
            <person name="Arakawa K."/>
        </authorList>
    </citation>
    <scope>NUCLEOTIDE SEQUENCE [LARGE SCALE GENOMIC DNA]</scope>
</reference>
<dbReference type="EMBL" id="BGZK01000064">
    <property type="protein sequence ID" value="GBP14461.1"/>
    <property type="molecule type" value="Genomic_DNA"/>
</dbReference>
<dbReference type="Proteomes" id="UP000299102">
    <property type="component" value="Unassembled WGS sequence"/>
</dbReference>
<evidence type="ECO:0000313" key="1">
    <source>
        <dbReference type="EMBL" id="GBP14461.1"/>
    </source>
</evidence>
<protein>
    <submittedName>
        <fullName evidence="1">Uncharacterized protein</fullName>
    </submittedName>
</protein>
<accession>A0A4C1TMB2</accession>
<evidence type="ECO:0000313" key="2">
    <source>
        <dbReference type="Proteomes" id="UP000299102"/>
    </source>
</evidence>
<proteinExistence type="predicted"/>
<sequence>MSISRSGSFVLCGYTHNLTDAQELRRVNWYREMMQLWQSGQEMFAFEELSTNVNEPSLRKTRGKLTDCTVGHIQGVSWVVSWVTTKTLSVYHLLRYNQWAPLRRAAETCSNSMPLENSEIRQGAMLGSSATSKALVSERGYCFGVRRQLAV</sequence>
<keyword evidence="2" id="KW-1185">Reference proteome</keyword>
<dbReference type="AlphaFoldDB" id="A0A4C1TMB2"/>
<gene>
    <name evidence="1" type="ORF">EVAR_7744_1</name>
</gene>
<name>A0A4C1TMB2_EUMVA</name>
<organism evidence="1 2">
    <name type="scientific">Eumeta variegata</name>
    <name type="common">Bagworm moth</name>
    <name type="synonym">Eumeta japonica</name>
    <dbReference type="NCBI Taxonomy" id="151549"/>
    <lineage>
        <taxon>Eukaryota</taxon>
        <taxon>Metazoa</taxon>
        <taxon>Ecdysozoa</taxon>
        <taxon>Arthropoda</taxon>
        <taxon>Hexapoda</taxon>
        <taxon>Insecta</taxon>
        <taxon>Pterygota</taxon>
        <taxon>Neoptera</taxon>
        <taxon>Endopterygota</taxon>
        <taxon>Lepidoptera</taxon>
        <taxon>Glossata</taxon>
        <taxon>Ditrysia</taxon>
        <taxon>Tineoidea</taxon>
        <taxon>Psychidae</taxon>
        <taxon>Oiketicinae</taxon>
        <taxon>Eumeta</taxon>
    </lineage>
</organism>